<organism evidence="2 3">
    <name type="scientific">Trichinella zimbabwensis</name>
    <dbReference type="NCBI Taxonomy" id="268475"/>
    <lineage>
        <taxon>Eukaryota</taxon>
        <taxon>Metazoa</taxon>
        <taxon>Ecdysozoa</taxon>
        <taxon>Nematoda</taxon>
        <taxon>Enoplea</taxon>
        <taxon>Dorylaimia</taxon>
        <taxon>Trichinellida</taxon>
        <taxon>Trichinellidae</taxon>
        <taxon>Trichinella</taxon>
    </lineage>
</organism>
<keyword evidence="1" id="KW-0812">Transmembrane</keyword>
<sequence>MTSCQYLVKYAIWQRATKNFVAIAFAVIAFCVIKRFSKCFDGYGF</sequence>
<dbReference type="EMBL" id="JYDP01005058">
    <property type="protein sequence ID" value="KRY94422.1"/>
    <property type="molecule type" value="Genomic_DNA"/>
</dbReference>
<comment type="caution">
    <text evidence="2">The sequence shown here is derived from an EMBL/GenBank/DDBJ whole genome shotgun (WGS) entry which is preliminary data.</text>
</comment>
<keyword evidence="1" id="KW-1133">Transmembrane helix</keyword>
<accession>A0A0V1G804</accession>
<gene>
    <name evidence="2" type="ORF">T11_4995</name>
</gene>
<name>A0A0V1G804_9BILA</name>
<dbReference type="Proteomes" id="UP000055024">
    <property type="component" value="Unassembled WGS sequence"/>
</dbReference>
<reference evidence="2 3" key="1">
    <citation type="submission" date="2015-01" db="EMBL/GenBank/DDBJ databases">
        <title>Evolution of Trichinella species and genotypes.</title>
        <authorList>
            <person name="Korhonen P.K."/>
            <person name="Edoardo P."/>
            <person name="Giuseppe L.R."/>
            <person name="Gasser R.B."/>
        </authorList>
    </citation>
    <scope>NUCLEOTIDE SEQUENCE [LARGE SCALE GENOMIC DNA]</scope>
    <source>
        <strain evidence="2">ISS1029</strain>
    </source>
</reference>
<keyword evidence="3" id="KW-1185">Reference proteome</keyword>
<evidence type="ECO:0000256" key="1">
    <source>
        <dbReference type="SAM" id="Phobius"/>
    </source>
</evidence>
<feature type="transmembrane region" description="Helical" evidence="1">
    <location>
        <begin position="20"/>
        <end position="37"/>
    </location>
</feature>
<protein>
    <submittedName>
        <fullName evidence="2">Uncharacterized protein</fullName>
    </submittedName>
</protein>
<proteinExistence type="predicted"/>
<evidence type="ECO:0000313" key="2">
    <source>
        <dbReference type="EMBL" id="KRY94422.1"/>
    </source>
</evidence>
<dbReference type="AlphaFoldDB" id="A0A0V1G804"/>
<evidence type="ECO:0000313" key="3">
    <source>
        <dbReference type="Proteomes" id="UP000055024"/>
    </source>
</evidence>
<keyword evidence="1" id="KW-0472">Membrane</keyword>